<proteinExistence type="predicted"/>
<dbReference type="EMBL" id="UINC01047936">
    <property type="protein sequence ID" value="SVB57838.1"/>
    <property type="molecule type" value="Genomic_DNA"/>
</dbReference>
<protein>
    <submittedName>
        <fullName evidence="1">Uncharacterized protein</fullName>
    </submittedName>
</protein>
<evidence type="ECO:0000313" key="1">
    <source>
        <dbReference type="EMBL" id="SVB57838.1"/>
    </source>
</evidence>
<dbReference type="AlphaFoldDB" id="A0A382F495"/>
<reference evidence="1" key="1">
    <citation type="submission" date="2018-05" db="EMBL/GenBank/DDBJ databases">
        <authorList>
            <person name="Lanie J.A."/>
            <person name="Ng W.-L."/>
            <person name="Kazmierczak K.M."/>
            <person name="Andrzejewski T.M."/>
            <person name="Davidsen T.M."/>
            <person name="Wayne K.J."/>
            <person name="Tettelin H."/>
            <person name="Glass J.I."/>
            <person name="Rusch D."/>
            <person name="Podicherti R."/>
            <person name="Tsui H.-C.T."/>
            <person name="Winkler M.E."/>
        </authorList>
    </citation>
    <scope>NUCLEOTIDE SEQUENCE</scope>
</reference>
<gene>
    <name evidence="1" type="ORF">METZ01_LOCUS210692</name>
</gene>
<dbReference type="PROSITE" id="PS51257">
    <property type="entry name" value="PROKAR_LIPOPROTEIN"/>
    <property type="match status" value="1"/>
</dbReference>
<organism evidence="1">
    <name type="scientific">marine metagenome</name>
    <dbReference type="NCBI Taxonomy" id="408172"/>
    <lineage>
        <taxon>unclassified sequences</taxon>
        <taxon>metagenomes</taxon>
        <taxon>ecological metagenomes</taxon>
    </lineage>
</organism>
<name>A0A382F495_9ZZZZ</name>
<sequence>MKLTKNKVVIFTMLWWLSCTTPVQVPDQTDPIERIDFEYIQARGEEDVSDSAYVAVLVKNPFNGVEVKEVKVDWSGENEDLSILYTKDLNDIGIEGDILVGDNLYGRKWSWSPENPDPDKDQSVYFKVSVLYKEEGNPVEKDTSFILGNSSPQFKNICIWEEEHSKEEHLNDHDEVCEGPFVLTLPTEGVAKIITIEAKVSDLNSDLMNGFSDIQWVGFTSKDPAKDIMLNDGNYIYLLDNGDEEVSGDIKEGDNTFTRKVAFPHNATTGSLEWKFRAQDWQGGFAESTITVTVQ</sequence>
<accession>A0A382F495</accession>